<comment type="catalytic activity">
    <reaction evidence="36">
        <text>an omega-methyl-long-chain fatty acid + reduced [NADPH--hemoprotein reductase] + O2 = an omega-hydroxy-long-chain fatty acid + oxidized [NADPH--hemoprotein reductase] + H2O + H(+)</text>
        <dbReference type="Rhea" id="RHEA:56748"/>
        <dbReference type="Rhea" id="RHEA-COMP:11964"/>
        <dbReference type="Rhea" id="RHEA-COMP:11965"/>
        <dbReference type="ChEBI" id="CHEBI:15377"/>
        <dbReference type="ChEBI" id="CHEBI:15378"/>
        <dbReference type="ChEBI" id="CHEBI:15379"/>
        <dbReference type="ChEBI" id="CHEBI:57618"/>
        <dbReference type="ChEBI" id="CHEBI:58210"/>
        <dbReference type="ChEBI" id="CHEBI:140991"/>
        <dbReference type="ChEBI" id="CHEBI:140992"/>
        <dbReference type="EC" id="1.14.14.80"/>
    </reaction>
    <physiologicalReaction direction="left-to-right" evidence="36">
        <dbReference type="Rhea" id="RHEA:56749"/>
    </physiologicalReaction>
</comment>
<dbReference type="EMBL" id="CADEAL010004458">
    <property type="protein sequence ID" value="CAB1460040.1"/>
    <property type="molecule type" value="Genomic_DNA"/>
</dbReference>
<dbReference type="GO" id="GO:0003857">
    <property type="term" value="F:(3S)-3-hydroxyacyl-CoA dehydrogenase (NAD+) activity"/>
    <property type="evidence" value="ECO:0007669"/>
    <property type="project" value="UniProtKB-EC"/>
</dbReference>
<dbReference type="FunFam" id="1.10.1040.10:FF:000019">
    <property type="entry name" value="3-hydroxybutyryl-CoA dehydrogenase FadB2"/>
    <property type="match status" value="1"/>
</dbReference>
<evidence type="ECO:0000256" key="15">
    <source>
        <dbReference type="ARBA" id="ARBA00022824"/>
    </source>
</evidence>
<evidence type="ECO:0000256" key="43">
    <source>
        <dbReference type="ARBA" id="ARBA00071676"/>
    </source>
</evidence>
<keyword evidence="28 48" id="KW-0472">Membrane</keyword>
<feature type="domain" description="3-hydroxyacyl-CoA dehydrogenase C-terminal" evidence="49">
    <location>
        <begin position="776"/>
        <end position="873"/>
    </location>
</feature>
<organism evidence="51 52">
    <name type="scientific">Pleuronectes platessa</name>
    <name type="common">European plaice</name>
    <dbReference type="NCBI Taxonomy" id="8262"/>
    <lineage>
        <taxon>Eukaryota</taxon>
        <taxon>Metazoa</taxon>
        <taxon>Chordata</taxon>
        <taxon>Craniata</taxon>
        <taxon>Vertebrata</taxon>
        <taxon>Euteleostomi</taxon>
        <taxon>Actinopterygii</taxon>
        <taxon>Neopterygii</taxon>
        <taxon>Teleostei</taxon>
        <taxon>Neoteleostei</taxon>
        <taxon>Acanthomorphata</taxon>
        <taxon>Carangaria</taxon>
        <taxon>Pleuronectiformes</taxon>
        <taxon>Pleuronectoidei</taxon>
        <taxon>Pleuronectidae</taxon>
        <taxon>Pleuronectes</taxon>
    </lineage>
</organism>
<protein>
    <recommendedName>
        <fullName evidence="42">Cytochrome P450 2U1</fullName>
        <ecNumber evidence="9">1.1.1.35</ecNumber>
        <ecNumber evidence="41">1.14.14.80</ecNumber>
    </recommendedName>
    <alternativeName>
        <fullName evidence="43">Hydroxyacyl-coenzyme A dehydrogenase, mitochondrial</fullName>
    </alternativeName>
    <alternativeName>
        <fullName evidence="45">Long-chain fatty acid omega-monooxygenase</fullName>
    </alternativeName>
    <alternativeName>
        <fullName evidence="44">Medium and short-chain L-3-hydroxyacyl-coenzyme A dehydrogenase</fullName>
    </alternativeName>
    <alternativeName>
        <fullName evidence="46">Short-chain 3-hydroxyacyl-CoA dehydrogenase</fullName>
    </alternativeName>
</protein>
<comment type="cofactor">
    <cofactor evidence="1 47">
        <name>heme</name>
        <dbReference type="ChEBI" id="CHEBI:30413"/>
    </cofactor>
</comment>
<dbReference type="InterPro" id="IPR050182">
    <property type="entry name" value="Cytochrome_P450_fam2"/>
</dbReference>
<dbReference type="InterPro" id="IPR036291">
    <property type="entry name" value="NAD(P)-bd_dom_sf"/>
</dbReference>
<dbReference type="PROSITE" id="PS00067">
    <property type="entry name" value="3HCDH"/>
    <property type="match status" value="1"/>
</dbReference>
<dbReference type="InterPro" id="IPR006176">
    <property type="entry name" value="3-OHacyl-CoA_DH_NAD-bd"/>
</dbReference>
<dbReference type="GO" id="GO:0020037">
    <property type="term" value="F:heme binding"/>
    <property type="evidence" value="ECO:0007669"/>
    <property type="project" value="InterPro"/>
</dbReference>
<evidence type="ECO:0000256" key="29">
    <source>
        <dbReference type="ARBA" id="ARBA00023278"/>
    </source>
</evidence>
<dbReference type="GO" id="GO:0030154">
    <property type="term" value="P:cell differentiation"/>
    <property type="evidence" value="ECO:0007669"/>
    <property type="project" value="UniProtKB-KW"/>
</dbReference>
<evidence type="ECO:0000256" key="23">
    <source>
        <dbReference type="ARBA" id="ARBA00023004"/>
    </source>
</evidence>
<evidence type="ECO:0000256" key="2">
    <source>
        <dbReference type="ARBA" id="ARBA00004154"/>
    </source>
</evidence>
<keyword evidence="52" id="KW-1185">Reference proteome</keyword>
<evidence type="ECO:0000256" key="28">
    <source>
        <dbReference type="ARBA" id="ARBA00023136"/>
    </source>
</evidence>
<evidence type="ECO:0000256" key="13">
    <source>
        <dbReference type="ARBA" id="ARBA00022782"/>
    </source>
</evidence>
<dbReference type="Pfam" id="PF00725">
    <property type="entry name" value="3HCDH"/>
    <property type="match status" value="1"/>
</dbReference>
<evidence type="ECO:0000256" key="37">
    <source>
        <dbReference type="ARBA" id="ARBA00052692"/>
    </source>
</evidence>
<comment type="similarity">
    <text evidence="8">Belongs to the cytochrome P450 family.</text>
</comment>
<evidence type="ECO:0000256" key="44">
    <source>
        <dbReference type="ARBA" id="ARBA00077615"/>
    </source>
</evidence>
<evidence type="ECO:0000256" key="7">
    <source>
        <dbReference type="ARBA" id="ARBA00009463"/>
    </source>
</evidence>
<evidence type="ECO:0000256" key="35">
    <source>
        <dbReference type="ARBA" id="ARBA00052282"/>
    </source>
</evidence>
<keyword evidence="19" id="KW-0809">Transit peptide</keyword>
<comment type="caution">
    <text evidence="51">The sequence shown here is derived from an EMBL/GenBank/DDBJ whole genome shotgun (WGS) entry which is preliminary data.</text>
</comment>
<dbReference type="PRINTS" id="PR00463">
    <property type="entry name" value="EP450I"/>
</dbReference>
<keyword evidence="27" id="KW-0496">Mitochondrion</keyword>
<dbReference type="PRINTS" id="PR00385">
    <property type="entry name" value="P450"/>
</dbReference>
<feature type="domain" description="3-hydroxyacyl-CoA dehydrogenase NAD binding" evidence="50">
    <location>
        <begin position="589"/>
        <end position="774"/>
    </location>
</feature>
<evidence type="ECO:0000256" key="8">
    <source>
        <dbReference type="ARBA" id="ARBA00010617"/>
    </source>
</evidence>
<comment type="catalytic activity">
    <reaction evidence="37">
        <text>(3S)-3-hydroxybutanoyl-CoA + NAD(+) = acetoacetyl-CoA + NADH + H(+)</text>
        <dbReference type="Rhea" id="RHEA:30799"/>
        <dbReference type="ChEBI" id="CHEBI:15378"/>
        <dbReference type="ChEBI" id="CHEBI:57286"/>
        <dbReference type="ChEBI" id="CHEBI:57316"/>
        <dbReference type="ChEBI" id="CHEBI:57540"/>
        <dbReference type="ChEBI" id="CHEBI:57945"/>
    </reaction>
</comment>
<comment type="similarity">
    <text evidence="7">Belongs to the 3-hydroxyacyl-CoA dehydrogenase family.</text>
</comment>
<evidence type="ECO:0000313" key="51">
    <source>
        <dbReference type="EMBL" id="CAB1460040.1"/>
    </source>
</evidence>
<keyword evidence="23 47" id="KW-0408">Iron</keyword>
<keyword evidence="12 47" id="KW-0479">Metal-binding</keyword>
<dbReference type="SUPFAM" id="SSF48264">
    <property type="entry name" value="Cytochrome P450"/>
    <property type="match status" value="1"/>
</dbReference>
<keyword evidence="16" id="KW-0276">Fatty acid metabolism</keyword>
<evidence type="ECO:0000256" key="33">
    <source>
        <dbReference type="ARBA" id="ARBA00051510"/>
    </source>
</evidence>
<evidence type="ECO:0000256" key="6">
    <source>
        <dbReference type="ARBA" id="ARBA00005005"/>
    </source>
</evidence>
<dbReference type="EC" id="1.1.1.35" evidence="9"/>
<evidence type="ECO:0000256" key="41">
    <source>
        <dbReference type="ARBA" id="ARBA00066560"/>
    </source>
</evidence>
<dbReference type="Pfam" id="PF00067">
    <property type="entry name" value="p450"/>
    <property type="match status" value="1"/>
</dbReference>
<feature type="transmembrane region" description="Helical" evidence="48">
    <location>
        <begin position="246"/>
        <end position="267"/>
    </location>
</feature>
<dbReference type="GO" id="GO:0005759">
    <property type="term" value="C:mitochondrial matrix"/>
    <property type="evidence" value="ECO:0007669"/>
    <property type="project" value="UniProtKB-SubCell"/>
</dbReference>
<name>A0A9N7W2F1_PLEPL</name>
<dbReference type="SUPFAM" id="SSF51735">
    <property type="entry name" value="NAD(P)-binding Rossmann-fold domains"/>
    <property type="match status" value="1"/>
</dbReference>
<dbReference type="Proteomes" id="UP001153269">
    <property type="component" value="Unassembled WGS sequence"/>
</dbReference>
<sequence>MLPPSCLELFSSSSLSHVNTGAVALFFLVLYLLHLYRKQREFANIPPGPTPWPVVGNFGGFLVPSFLRRKWTSSGSGSGAGEPVRNAAVILTEQANVYGPVFSLFAGKQLIVVLNGYEAVKEALLKHPEEFSDRPDIPSVSIMTKRKGIVFAPYGPIWKKQRRFCHTMLRTFGFGKLSFEPSIVQGVATIKTELLRLNEESGGAGVDMAPLICNAVSNVICSMTLGQRFHHDDAEFRKLLNLMEHGLEICVNSPAVLINIFPLLYYLPFGVFKELRQVERDITVFLKSIIANHRETLDPENPRDLVDMYLKEMLAQQAAGQEDSSFTEDYLFYIVGDLFIAGTDTTTNSVLWILLYMVLYPDIQEKVQAEIDDVVGKHRVPSLTDKGSLPFTEATIMEVQRIIVVVPLGIPHMASKTTEFRGYTIPKGTVILPNLWSVHRDPSVWDEPDNFNPARFLNDDGTLLRKDCFMPFGIGRRVCMGEQLAKMELFLMVTCLLQAFRFQLPEGKPPPPLHGRFGLTLAPCPFTVKHTILTLATERGRSLGDTTLPGVTRFVTTPDRSSSLIMAFFTPHLRRALSTSAVRHVAIKHVTIIGGGQMGAGIAQVAATTGHSVTLVDTNEDILKKAVKGIEGSLKRVVKKKFADKPEAGEEFIQKVLQNVSTSTDAGSAAQSTDLVLEAIVENLKVKQDLFGLLDKLAPEHTIFASNTSSLPISDIASCTSRLDRFGGLHFFNPVPMMKLVEVIGTSATSQETFDSLLNFSKMLGKTPVSCKDTPGFIVNRLLVPYIMEAIRLHERGHGSKEDIDIAMKLGAGYPMGPFELSDYVGLDTMKFIMDGWTEKDPDNPLFGQSELLNKLVAEGKYGRKNGEGFYKYK</sequence>
<comment type="catalytic activity">
    <reaction evidence="34">
        <text>N-[(5Z,8Z,11Z,14Z)-eicosatetraenoyl]-serotonin + reduced [NADPH--hemoprotein reductase] + O2 = 2-oxo-N-[(5Z,8Z,11Z,14Z)-eicosatetraenoyl]-serotonin + oxidized [NADPH--hemoprotein reductase] + H2O + H(+)</text>
        <dbReference type="Rhea" id="RHEA:50296"/>
        <dbReference type="Rhea" id="RHEA-COMP:11964"/>
        <dbReference type="Rhea" id="RHEA-COMP:11965"/>
        <dbReference type="ChEBI" id="CHEBI:15377"/>
        <dbReference type="ChEBI" id="CHEBI:15378"/>
        <dbReference type="ChEBI" id="CHEBI:15379"/>
        <dbReference type="ChEBI" id="CHEBI:57618"/>
        <dbReference type="ChEBI" id="CHEBI:58210"/>
        <dbReference type="ChEBI" id="CHEBI:132255"/>
        <dbReference type="ChEBI" id="CHEBI:132256"/>
    </reaction>
    <physiologicalReaction direction="left-to-right" evidence="34">
        <dbReference type="Rhea" id="RHEA:50297"/>
    </physiologicalReaction>
</comment>
<evidence type="ECO:0000256" key="45">
    <source>
        <dbReference type="ARBA" id="ARBA00079181"/>
    </source>
</evidence>
<dbReference type="InterPro" id="IPR001128">
    <property type="entry name" value="Cyt_P450"/>
</dbReference>
<dbReference type="SUPFAM" id="SSF48179">
    <property type="entry name" value="6-phosphogluconate dehydrogenase C-terminal domain-like"/>
    <property type="match status" value="1"/>
</dbReference>
<dbReference type="GO" id="GO:0005506">
    <property type="term" value="F:iron ion binding"/>
    <property type="evidence" value="ECO:0007669"/>
    <property type="project" value="InterPro"/>
</dbReference>
<dbReference type="GO" id="GO:0006631">
    <property type="term" value="P:fatty acid metabolic process"/>
    <property type="evidence" value="ECO:0007669"/>
    <property type="project" value="UniProtKB-KW"/>
</dbReference>
<dbReference type="GO" id="GO:0102033">
    <property type="term" value="F:long-chain fatty acid omega-hydroxylase activity"/>
    <property type="evidence" value="ECO:0007669"/>
    <property type="project" value="UniProtKB-EC"/>
</dbReference>
<evidence type="ECO:0000256" key="47">
    <source>
        <dbReference type="PIRSR" id="PIRSR602401-1"/>
    </source>
</evidence>
<proteinExistence type="inferred from homology"/>
<comment type="catalytic activity">
    <reaction evidence="31">
        <text>a (3S)-3-hydroxyacyl-CoA + NAD(+) = a 3-oxoacyl-CoA + NADH + H(+)</text>
        <dbReference type="Rhea" id="RHEA:22432"/>
        <dbReference type="ChEBI" id="CHEBI:15378"/>
        <dbReference type="ChEBI" id="CHEBI:57318"/>
        <dbReference type="ChEBI" id="CHEBI:57540"/>
        <dbReference type="ChEBI" id="CHEBI:57945"/>
        <dbReference type="ChEBI" id="CHEBI:90726"/>
        <dbReference type="EC" id="1.1.1.35"/>
    </reaction>
</comment>
<evidence type="ECO:0000256" key="4">
    <source>
        <dbReference type="ARBA" id="ARBA00004448"/>
    </source>
</evidence>
<evidence type="ECO:0000256" key="16">
    <source>
        <dbReference type="ARBA" id="ARBA00022832"/>
    </source>
</evidence>
<keyword evidence="13" id="KW-0221">Differentiation</keyword>
<keyword evidence="26" id="KW-0443">Lipid metabolism</keyword>
<dbReference type="InterPro" id="IPR006180">
    <property type="entry name" value="3-OHacyl-CoA_DH_CS"/>
</dbReference>
<evidence type="ECO:0000256" key="32">
    <source>
        <dbReference type="ARBA" id="ARBA00051320"/>
    </source>
</evidence>
<dbReference type="GO" id="GO:0005789">
    <property type="term" value="C:endoplasmic reticulum membrane"/>
    <property type="evidence" value="ECO:0007669"/>
    <property type="project" value="UniProtKB-SubCell"/>
</dbReference>
<evidence type="ECO:0000259" key="49">
    <source>
        <dbReference type="Pfam" id="PF00725"/>
    </source>
</evidence>
<comment type="function">
    <text evidence="39">Mitochondrial fatty acid beta-oxidation enzyme that catalyzes the third step of the beta-oxidation cycle for medium and short-chain 3-hydroxy fatty acyl-CoAs (C4 to C10). Plays a role in the control of insulin secretion by inhibiting the activation of glutamate dehydrogenase 1 (GLUD1), an enzyme that has an important role in regulating amino acid-induced insulin secretion. Plays a role in the maintenance of normal spermatogenesis through the reduction of fatty acid accumulation in the testes.</text>
</comment>
<evidence type="ECO:0000256" key="48">
    <source>
        <dbReference type="SAM" id="Phobius"/>
    </source>
</evidence>
<dbReference type="FunFam" id="3.40.50.720:FF:000258">
    <property type="entry name" value="Hydroxyacyl-coenzyme A dehydrogenase, mitochondrial"/>
    <property type="match status" value="1"/>
</dbReference>
<dbReference type="PANTHER" id="PTHR24300:SF397">
    <property type="entry name" value="CYTOCHROME P450 2U1"/>
    <property type="match status" value="1"/>
</dbReference>
<keyword evidence="29" id="KW-0379">Hydroxylation</keyword>
<comment type="pathway">
    <text evidence="6">Lipid metabolism; fatty acid beta-oxidation.</text>
</comment>
<dbReference type="GO" id="GO:0006805">
    <property type="term" value="P:xenobiotic metabolic process"/>
    <property type="evidence" value="ECO:0007669"/>
    <property type="project" value="TreeGrafter"/>
</dbReference>
<evidence type="ECO:0000256" key="12">
    <source>
        <dbReference type="ARBA" id="ARBA00022723"/>
    </source>
</evidence>
<evidence type="ECO:0000256" key="3">
    <source>
        <dbReference type="ARBA" id="ARBA00004305"/>
    </source>
</evidence>
<dbReference type="Gene3D" id="1.10.1040.10">
    <property type="entry name" value="N-(1-d-carboxylethyl)-l-norvaline Dehydrogenase, domain 2"/>
    <property type="match status" value="1"/>
</dbReference>
<evidence type="ECO:0000256" key="22">
    <source>
        <dbReference type="ARBA" id="ARBA00023002"/>
    </source>
</evidence>
<evidence type="ECO:0000256" key="21">
    <source>
        <dbReference type="ARBA" id="ARBA00022990"/>
    </source>
</evidence>
<dbReference type="EC" id="1.14.14.80" evidence="41"/>
<comment type="subunit">
    <text evidence="40">Homodimer. Interacts with GLUD1; this interaction inhibits the activation of glutamate dehydrogenase 1 (GLUD1).</text>
</comment>
<keyword evidence="21" id="KW-0007">Acetylation</keyword>
<accession>A0A9N7W2F1</accession>
<reference evidence="51" key="1">
    <citation type="submission" date="2020-03" db="EMBL/GenBank/DDBJ databases">
        <authorList>
            <person name="Weist P."/>
        </authorList>
    </citation>
    <scope>NUCLEOTIDE SEQUENCE</scope>
</reference>
<evidence type="ECO:0000256" key="46">
    <source>
        <dbReference type="ARBA" id="ARBA00079904"/>
    </source>
</evidence>
<evidence type="ECO:0000256" key="20">
    <source>
        <dbReference type="ARBA" id="ARBA00022989"/>
    </source>
</evidence>
<evidence type="ECO:0000313" key="52">
    <source>
        <dbReference type="Proteomes" id="UP001153269"/>
    </source>
</evidence>
<evidence type="ECO:0000256" key="39">
    <source>
        <dbReference type="ARBA" id="ARBA00059837"/>
    </source>
</evidence>
<comment type="catalytic activity">
    <reaction evidence="33">
        <text>(3S)-hydroxydecanoyl-CoA + NAD(+) = 3-oxodecanoyl-CoA + NADH + H(+)</text>
        <dbReference type="Rhea" id="RHEA:31187"/>
        <dbReference type="ChEBI" id="CHEBI:15378"/>
        <dbReference type="ChEBI" id="CHEBI:57540"/>
        <dbReference type="ChEBI" id="CHEBI:57945"/>
        <dbReference type="ChEBI" id="CHEBI:62548"/>
        <dbReference type="ChEBI" id="CHEBI:62616"/>
    </reaction>
</comment>
<keyword evidence="17" id="KW-0492">Microsome</keyword>
<evidence type="ECO:0000256" key="14">
    <source>
        <dbReference type="ARBA" id="ARBA00022792"/>
    </source>
</evidence>
<dbReference type="GO" id="GO:0005743">
    <property type="term" value="C:mitochondrial inner membrane"/>
    <property type="evidence" value="ECO:0007669"/>
    <property type="project" value="UniProtKB-SubCell"/>
</dbReference>
<dbReference type="AlphaFoldDB" id="A0A9N7W2F1"/>
<evidence type="ECO:0000256" key="10">
    <source>
        <dbReference type="ARBA" id="ARBA00022617"/>
    </source>
</evidence>
<evidence type="ECO:0000259" key="50">
    <source>
        <dbReference type="Pfam" id="PF02737"/>
    </source>
</evidence>
<keyword evidence="25" id="KW-0503">Monooxygenase</keyword>
<gene>
    <name evidence="51" type="ORF">PLEPLA_LOCUS47877</name>
</gene>
<evidence type="ECO:0000256" key="38">
    <source>
        <dbReference type="ARBA" id="ARBA00058812"/>
    </source>
</evidence>
<dbReference type="PROSITE" id="PS00086">
    <property type="entry name" value="CYTOCHROME_P450"/>
    <property type="match status" value="1"/>
</dbReference>
<evidence type="ECO:0000256" key="25">
    <source>
        <dbReference type="ARBA" id="ARBA00023033"/>
    </source>
</evidence>
<evidence type="ECO:0000256" key="5">
    <source>
        <dbReference type="ARBA" id="ARBA00004477"/>
    </source>
</evidence>
<keyword evidence="22" id="KW-0560">Oxidoreductase</keyword>
<dbReference type="InterPro" id="IPR008927">
    <property type="entry name" value="6-PGluconate_DH-like_C_sf"/>
</dbReference>
<dbReference type="InterPro" id="IPR006108">
    <property type="entry name" value="3HC_DH_C"/>
</dbReference>
<evidence type="ECO:0000256" key="1">
    <source>
        <dbReference type="ARBA" id="ARBA00001971"/>
    </source>
</evidence>
<keyword evidence="20 48" id="KW-1133">Transmembrane helix</keyword>
<evidence type="ECO:0000256" key="30">
    <source>
        <dbReference type="ARBA" id="ARBA00049206"/>
    </source>
</evidence>
<keyword evidence="18" id="KW-0744">Spermatogenesis</keyword>
<dbReference type="GO" id="GO:0070403">
    <property type="term" value="F:NAD+ binding"/>
    <property type="evidence" value="ECO:0007669"/>
    <property type="project" value="InterPro"/>
</dbReference>
<dbReference type="GO" id="GO:0007283">
    <property type="term" value="P:spermatogenesis"/>
    <property type="evidence" value="ECO:0007669"/>
    <property type="project" value="UniProtKB-KW"/>
</dbReference>
<evidence type="ECO:0000256" key="42">
    <source>
        <dbReference type="ARBA" id="ARBA00067282"/>
    </source>
</evidence>
<comment type="function">
    <text evidence="38">A cytochrome P450 monooxygenase involved in the metabolism of arachidonic acid and its conjugates. Mechanistically, uses molecular oxygen inserting one oxygen atom into a substrate, and reducing the second into a water molecule, with two electrons provided by NADPH via cytochrome P450 reductase (CPR; NADPH-ferrihemoprotein reductase). Acts as an omega and omega-1 hydroxylase for arachidonic acid and possibly for other long chain fatty acids. May modulate the arachidonic acid signaling pathway and play a role in other fatty acid signaling processes. May down-regulate the biological activities of N-arachidonoyl-serotonin, an endocannabinoid that has anti-nociceptive effects through inhibition of fatty acid amide hydrolase FAAH, TRPV1 receptor and T-type calcium channels. Catalyzes C-2 oxidation of the indole ring of N-arachidonoyl-serotonin forming a less active product 2-oxo-N-arachidonoyl-serotonin.</text>
</comment>
<comment type="catalytic activity">
    <reaction evidence="32">
        <text>(5Z,8Z,11Z,14Z)-eicosatetraenoate + reduced [NADPH--hemoprotein reductase] + O2 = 20-hydroxy-(5Z,8Z,11Z,14Z)-eicosatetraenoate + oxidized [NADPH--hemoprotein reductase] + H2O + H(+)</text>
        <dbReference type="Rhea" id="RHEA:39755"/>
        <dbReference type="Rhea" id="RHEA-COMP:11964"/>
        <dbReference type="Rhea" id="RHEA-COMP:11965"/>
        <dbReference type="ChEBI" id="CHEBI:15377"/>
        <dbReference type="ChEBI" id="CHEBI:15378"/>
        <dbReference type="ChEBI" id="CHEBI:15379"/>
        <dbReference type="ChEBI" id="CHEBI:32395"/>
        <dbReference type="ChEBI" id="CHEBI:57618"/>
        <dbReference type="ChEBI" id="CHEBI:58210"/>
        <dbReference type="ChEBI" id="CHEBI:76624"/>
    </reaction>
    <physiologicalReaction direction="left-to-right" evidence="32">
        <dbReference type="Rhea" id="RHEA:39756"/>
    </physiologicalReaction>
</comment>
<keyword evidence="10 47" id="KW-0349">Heme</keyword>
<evidence type="ECO:0000256" key="26">
    <source>
        <dbReference type="ARBA" id="ARBA00023098"/>
    </source>
</evidence>
<evidence type="ECO:0000256" key="18">
    <source>
        <dbReference type="ARBA" id="ARBA00022871"/>
    </source>
</evidence>
<dbReference type="Pfam" id="PF02737">
    <property type="entry name" value="3HCDH_N"/>
    <property type="match status" value="1"/>
</dbReference>
<evidence type="ECO:0000256" key="19">
    <source>
        <dbReference type="ARBA" id="ARBA00022946"/>
    </source>
</evidence>
<evidence type="ECO:0000256" key="11">
    <source>
        <dbReference type="ARBA" id="ARBA00022692"/>
    </source>
</evidence>
<dbReference type="GO" id="GO:0008395">
    <property type="term" value="F:steroid hydroxylase activity"/>
    <property type="evidence" value="ECO:0007669"/>
    <property type="project" value="TreeGrafter"/>
</dbReference>
<comment type="catalytic activity">
    <reaction evidence="35">
        <text>(3S)-hydroxyhexadecanoyl-CoA + NAD(+) = 3-oxohexadecanoyl-CoA + NADH + H(+)</text>
        <dbReference type="Rhea" id="RHEA:31159"/>
        <dbReference type="ChEBI" id="CHEBI:15378"/>
        <dbReference type="ChEBI" id="CHEBI:57349"/>
        <dbReference type="ChEBI" id="CHEBI:57540"/>
        <dbReference type="ChEBI" id="CHEBI:57945"/>
        <dbReference type="ChEBI" id="CHEBI:62613"/>
    </reaction>
</comment>
<dbReference type="InterPro" id="IPR017972">
    <property type="entry name" value="Cyt_P450_CS"/>
</dbReference>
<evidence type="ECO:0000256" key="9">
    <source>
        <dbReference type="ARBA" id="ARBA00013000"/>
    </source>
</evidence>
<keyword evidence="11 48" id="KW-0812">Transmembrane</keyword>
<dbReference type="Gene3D" id="1.10.630.10">
    <property type="entry name" value="Cytochrome P450"/>
    <property type="match status" value="1"/>
</dbReference>
<evidence type="ECO:0000256" key="34">
    <source>
        <dbReference type="ARBA" id="ARBA00052159"/>
    </source>
</evidence>
<evidence type="ECO:0000256" key="24">
    <source>
        <dbReference type="ARBA" id="ARBA00023027"/>
    </source>
</evidence>
<dbReference type="PANTHER" id="PTHR24300">
    <property type="entry name" value="CYTOCHROME P450 508A4-RELATED"/>
    <property type="match status" value="1"/>
</dbReference>
<dbReference type="InterPro" id="IPR013328">
    <property type="entry name" value="6PGD_dom2"/>
</dbReference>
<dbReference type="InterPro" id="IPR002401">
    <property type="entry name" value="Cyt_P450_E_grp-I"/>
</dbReference>
<keyword evidence="15" id="KW-0256">Endoplasmic reticulum</keyword>
<comment type="catalytic activity">
    <reaction evidence="30">
        <text>(5Z,8Z,11Z,14Z)-eicosatetraenoate + reduced [NADPH--hemoprotein reductase] + O2 = 19-hydroxy-(5Z,8Z,11Z,14Z)-eicosatetraenoate + oxidized [NADPH--hemoprotein reductase] + H2O + H(+)</text>
        <dbReference type="Rhea" id="RHEA:39759"/>
        <dbReference type="Rhea" id="RHEA-COMP:11964"/>
        <dbReference type="Rhea" id="RHEA-COMP:11965"/>
        <dbReference type="ChEBI" id="CHEBI:15377"/>
        <dbReference type="ChEBI" id="CHEBI:15378"/>
        <dbReference type="ChEBI" id="CHEBI:15379"/>
        <dbReference type="ChEBI" id="CHEBI:32395"/>
        <dbReference type="ChEBI" id="CHEBI:57618"/>
        <dbReference type="ChEBI" id="CHEBI:58210"/>
        <dbReference type="ChEBI" id="CHEBI:76627"/>
    </reaction>
    <physiologicalReaction direction="left-to-right" evidence="30">
        <dbReference type="Rhea" id="RHEA:39760"/>
    </physiologicalReaction>
</comment>
<dbReference type="FunFam" id="1.10.630.10:FF:000017">
    <property type="entry name" value="cytochrome P450 2U1 isoform X1"/>
    <property type="match status" value="1"/>
</dbReference>
<dbReference type="Gene3D" id="3.40.50.720">
    <property type="entry name" value="NAD(P)-binding Rossmann-like Domain"/>
    <property type="match status" value="1"/>
</dbReference>
<evidence type="ECO:0000256" key="27">
    <source>
        <dbReference type="ARBA" id="ARBA00023128"/>
    </source>
</evidence>
<keyword evidence="14" id="KW-0999">Mitochondrion inner membrane</keyword>
<dbReference type="InterPro" id="IPR036396">
    <property type="entry name" value="Cyt_P450_sf"/>
</dbReference>
<feature type="transmembrane region" description="Helical" evidence="48">
    <location>
        <begin position="20"/>
        <end position="36"/>
    </location>
</feature>
<comment type="subcellular location">
    <subcellularLocation>
        <location evidence="5">Endoplasmic reticulum membrane</location>
        <topology evidence="5">Multi-pass membrane protein</topology>
    </subcellularLocation>
    <subcellularLocation>
        <location evidence="2">Microsome membrane</location>
        <topology evidence="2">Multi-pass membrane protein</topology>
    </subcellularLocation>
    <subcellularLocation>
        <location evidence="4">Mitochondrion inner membrane</location>
        <topology evidence="4">Multi-pass membrane protein</topology>
    </subcellularLocation>
    <subcellularLocation>
        <location evidence="3">Mitochondrion matrix</location>
    </subcellularLocation>
</comment>
<evidence type="ECO:0000256" key="36">
    <source>
        <dbReference type="ARBA" id="ARBA00052378"/>
    </source>
</evidence>
<keyword evidence="24" id="KW-0520">NAD</keyword>
<evidence type="ECO:0000256" key="40">
    <source>
        <dbReference type="ARBA" id="ARBA00065273"/>
    </source>
</evidence>
<evidence type="ECO:0000256" key="17">
    <source>
        <dbReference type="ARBA" id="ARBA00022848"/>
    </source>
</evidence>
<evidence type="ECO:0000256" key="31">
    <source>
        <dbReference type="ARBA" id="ARBA00049556"/>
    </source>
</evidence>
<feature type="binding site" description="axial binding residue" evidence="47">
    <location>
        <position position="479"/>
    </location>
    <ligand>
        <name>heme</name>
        <dbReference type="ChEBI" id="CHEBI:30413"/>
    </ligand>
    <ligandPart>
        <name>Fe</name>
        <dbReference type="ChEBI" id="CHEBI:18248"/>
    </ligandPart>
</feature>